<dbReference type="EMBL" id="CP006704">
    <property type="protein sequence ID" value="AIJ48823.1"/>
    <property type="molecule type" value="Genomic_DNA"/>
</dbReference>
<keyword evidence="1" id="KW-0732">Signal</keyword>
<accession>A0A076PSX5</accession>
<name>A0A076PSX5_COMTE</name>
<dbReference type="RefSeq" id="WP_003051774.1">
    <property type="nucleotide sequence ID" value="NZ_CP006704.1"/>
</dbReference>
<gene>
    <name evidence="2" type="ORF">O987_23710</name>
</gene>
<dbReference type="HOGENOM" id="CLU_2286882_0_0_4"/>
<dbReference type="Proteomes" id="UP000028782">
    <property type="component" value="Chromosome"/>
</dbReference>
<organism evidence="2 3">
    <name type="scientific">Comamonas testosteroni TK102</name>
    <dbReference type="NCBI Taxonomy" id="1392005"/>
    <lineage>
        <taxon>Bacteria</taxon>
        <taxon>Pseudomonadati</taxon>
        <taxon>Pseudomonadota</taxon>
        <taxon>Betaproteobacteria</taxon>
        <taxon>Burkholderiales</taxon>
        <taxon>Comamonadaceae</taxon>
        <taxon>Comamonas</taxon>
    </lineage>
</organism>
<reference evidence="2 3" key="1">
    <citation type="journal article" date="2014" name="Genome Announc.">
        <title>Complete Genome Sequence of Polychlorinated Biphenyl Degrader Comamonas testosteroni TK102 (NBRC 109938).</title>
        <authorList>
            <person name="Fukuda K."/>
            <person name="Hosoyama A."/>
            <person name="Tsuchikane K."/>
            <person name="Ohji S."/>
            <person name="Yamazoe A."/>
            <person name="Fujita N."/>
            <person name="Shintani M."/>
            <person name="Kimbara K."/>
        </authorList>
    </citation>
    <scope>NUCLEOTIDE SEQUENCE [LARGE SCALE GENOMIC DNA]</scope>
    <source>
        <strain evidence="2">TK102</strain>
    </source>
</reference>
<proteinExistence type="predicted"/>
<dbReference type="InterPro" id="IPR025421">
    <property type="entry name" value="DUF4148"/>
</dbReference>
<feature type="chain" id="PRO_5001716045" description="DUF4148 domain-containing protein" evidence="1">
    <location>
        <begin position="23"/>
        <end position="102"/>
    </location>
</feature>
<evidence type="ECO:0000313" key="2">
    <source>
        <dbReference type="EMBL" id="AIJ48823.1"/>
    </source>
</evidence>
<dbReference type="KEGG" id="ctes:O987_23710"/>
<dbReference type="AlphaFoldDB" id="A0A076PSX5"/>
<sequence length="102" mass="10832">MKYANRFAIVAALAMSAAAAQAASFDFTGDHYPPEVAGQSTLTRAQVNAQVQDAMAKGQLQLVGDAYLPLSQQQQSSNLSREQVRQETIAAGKAGLLDNYGE</sequence>
<evidence type="ECO:0008006" key="4">
    <source>
        <dbReference type="Google" id="ProtNLM"/>
    </source>
</evidence>
<evidence type="ECO:0000256" key="1">
    <source>
        <dbReference type="SAM" id="SignalP"/>
    </source>
</evidence>
<dbReference type="Pfam" id="PF13663">
    <property type="entry name" value="DUF4148"/>
    <property type="match status" value="1"/>
</dbReference>
<feature type="signal peptide" evidence="1">
    <location>
        <begin position="1"/>
        <end position="22"/>
    </location>
</feature>
<evidence type="ECO:0000313" key="3">
    <source>
        <dbReference type="Proteomes" id="UP000028782"/>
    </source>
</evidence>
<protein>
    <recommendedName>
        <fullName evidence="4">DUF4148 domain-containing protein</fullName>
    </recommendedName>
</protein>